<dbReference type="InterPro" id="IPR051625">
    <property type="entry name" value="Signaling_Regulatory_Domain"/>
</dbReference>
<evidence type="ECO:0000313" key="6">
    <source>
        <dbReference type="Proteomes" id="UP000011087"/>
    </source>
</evidence>
<dbReference type="AlphaFoldDB" id="L1IWM5"/>
<dbReference type="HOGENOM" id="CLU_648284_0_0_1"/>
<dbReference type="SUPFAM" id="SSF50985">
    <property type="entry name" value="RCC1/BLIP-II"/>
    <property type="match status" value="1"/>
</dbReference>
<dbReference type="KEGG" id="gtt:GUITHDRAFT_96261"/>
<dbReference type="PANTHER" id="PTHR22872">
    <property type="entry name" value="BTK-BINDING PROTEIN-RELATED"/>
    <property type="match status" value="1"/>
</dbReference>
<evidence type="ECO:0000313" key="4">
    <source>
        <dbReference type="EMBL" id="EKX40507.1"/>
    </source>
</evidence>
<evidence type="ECO:0000313" key="5">
    <source>
        <dbReference type="EnsemblProtists" id="EKX40507"/>
    </source>
</evidence>
<dbReference type="PaxDb" id="55529-EKX40507"/>
<feature type="repeat" description="RCC1" evidence="2">
    <location>
        <begin position="309"/>
        <end position="363"/>
    </location>
</feature>
<feature type="chain" id="PRO_5008770596" evidence="3">
    <location>
        <begin position="23"/>
        <end position="424"/>
    </location>
</feature>
<dbReference type="PROSITE" id="PS00626">
    <property type="entry name" value="RCC1_2"/>
    <property type="match status" value="3"/>
</dbReference>
<dbReference type="InterPro" id="IPR009091">
    <property type="entry name" value="RCC1/BLIP-II"/>
</dbReference>
<dbReference type="Proteomes" id="UP000011087">
    <property type="component" value="Unassembled WGS sequence"/>
</dbReference>
<reference evidence="4 6" key="1">
    <citation type="journal article" date="2012" name="Nature">
        <title>Algal genomes reveal evolutionary mosaicism and the fate of nucleomorphs.</title>
        <authorList>
            <consortium name="DOE Joint Genome Institute"/>
            <person name="Curtis B.A."/>
            <person name="Tanifuji G."/>
            <person name="Burki F."/>
            <person name="Gruber A."/>
            <person name="Irimia M."/>
            <person name="Maruyama S."/>
            <person name="Arias M.C."/>
            <person name="Ball S.G."/>
            <person name="Gile G.H."/>
            <person name="Hirakawa Y."/>
            <person name="Hopkins J.F."/>
            <person name="Kuo A."/>
            <person name="Rensing S.A."/>
            <person name="Schmutz J."/>
            <person name="Symeonidi A."/>
            <person name="Elias M."/>
            <person name="Eveleigh R.J."/>
            <person name="Herman E.K."/>
            <person name="Klute M.J."/>
            <person name="Nakayama T."/>
            <person name="Obornik M."/>
            <person name="Reyes-Prieto A."/>
            <person name="Armbrust E.V."/>
            <person name="Aves S.J."/>
            <person name="Beiko R.G."/>
            <person name="Coutinho P."/>
            <person name="Dacks J.B."/>
            <person name="Durnford D.G."/>
            <person name="Fast N.M."/>
            <person name="Green B.R."/>
            <person name="Grisdale C.J."/>
            <person name="Hempel F."/>
            <person name="Henrissat B."/>
            <person name="Hoppner M.P."/>
            <person name="Ishida K."/>
            <person name="Kim E."/>
            <person name="Koreny L."/>
            <person name="Kroth P.G."/>
            <person name="Liu Y."/>
            <person name="Malik S.B."/>
            <person name="Maier U.G."/>
            <person name="McRose D."/>
            <person name="Mock T."/>
            <person name="Neilson J.A."/>
            <person name="Onodera N.T."/>
            <person name="Poole A.M."/>
            <person name="Pritham E.J."/>
            <person name="Richards T.A."/>
            <person name="Rocap G."/>
            <person name="Roy S.W."/>
            <person name="Sarai C."/>
            <person name="Schaack S."/>
            <person name="Shirato S."/>
            <person name="Slamovits C.H."/>
            <person name="Spencer D.F."/>
            <person name="Suzuki S."/>
            <person name="Worden A.Z."/>
            <person name="Zauner S."/>
            <person name="Barry K."/>
            <person name="Bell C."/>
            <person name="Bharti A.K."/>
            <person name="Crow J.A."/>
            <person name="Grimwood J."/>
            <person name="Kramer R."/>
            <person name="Lindquist E."/>
            <person name="Lucas S."/>
            <person name="Salamov A."/>
            <person name="McFadden G.I."/>
            <person name="Lane C.E."/>
            <person name="Keeling P.J."/>
            <person name="Gray M.W."/>
            <person name="Grigoriev I.V."/>
            <person name="Archibald J.M."/>
        </authorList>
    </citation>
    <scope>NUCLEOTIDE SEQUENCE</scope>
    <source>
        <strain evidence="4 6">CCMP2712</strain>
    </source>
</reference>
<keyword evidence="6" id="KW-1185">Reference proteome</keyword>
<name>L1IWM5_GUITC</name>
<sequence length="424" mass="45923">MKAPTEFLFLLFSLSIFGGVCSTNEERTSHYNRRLHAMRSQEIETDFESNDWAFNLSTRRNLLSTGAYVDIGMHNLSSDEILLYGNPFSTLTINEGDVYGFGSNNFGQLGTGSLNNTVIPMIVPVLRNQNMSAVAAGEEFSVSSSLKGRLWSWGRNYRGQLGLTDAGINLCTYPPCSVEKSVKLTNHHTLALSRSGILFAWGINHMGQLGTGDTADRFQPTPTKNSKDLLFFQVSAGGEHSMAVTSLGKVYVWGSGSSGQLGQDSLDIGPNSVEPRRSLEAILVPGLKDQFIVQVAAGWLHSIALSKDGEIWIWGGNRHGQLGLGDKLNRFAPVKLQGKEFQMLGPVISIAAGHGHSLFLNSSGHVFSSGRNDAGQLGVGNSIDRSSISFVPIPNRIWCDTPFGSEVSPSFADYVCVGSKVRTP</sequence>
<keyword evidence="1" id="KW-0677">Repeat</keyword>
<organism evidence="4">
    <name type="scientific">Guillardia theta (strain CCMP2712)</name>
    <name type="common">Cryptophyte</name>
    <dbReference type="NCBI Taxonomy" id="905079"/>
    <lineage>
        <taxon>Eukaryota</taxon>
        <taxon>Cryptophyceae</taxon>
        <taxon>Pyrenomonadales</taxon>
        <taxon>Geminigeraceae</taxon>
        <taxon>Guillardia</taxon>
    </lineage>
</organism>
<feature type="signal peptide" evidence="3">
    <location>
        <begin position="1"/>
        <end position="22"/>
    </location>
</feature>
<dbReference type="EMBL" id="JH993030">
    <property type="protein sequence ID" value="EKX40507.1"/>
    <property type="molecule type" value="Genomic_DNA"/>
</dbReference>
<dbReference type="Gene3D" id="2.130.10.30">
    <property type="entry name" value="Regulator of chromosome condensation 1/beta-lactamase-inhibitor protein II"/>
    <property type="match status" value="2"/>
</dbReference>
<dbReference type="RefSeq" id="XP_005827487.1">
    <property type="nucleotide sequence ID" value="XM_005827430.1"/>
</dbReference>
<gene>
    <name evidence="4" type="ORF">GUITHDRAFT_96261</name>
</gene>
<dbReference type="eggNOG" id="KOG1426">
    <property type="taxonomic scope" value="Eukaryota"/>
</dbReference>
<evidence type="ECO:0000256" key="3">
    <source>
        <dbReference type="SAM" id="SignalP"/>
    </source>
</evidence>
<dbReference type="InterPro" id="IPR000408">
    <property type="entry name" value="Reg_chr_condens"/>
</dbReference>
<dbReference type="PRINTS" id="PR00633">
    <property type="entry name" value="RCCNDNSATION"/>
</dbReference>
<dbReference type="OrthoDB" id="10256179at2759"/>
<reference evidence="5" key="3">
    <citation type="submission" date="2016-03" db="UniProtKB">
        <authorList>
            <consortium name="EnsemblProtists"/>
        </authorList>
    </citation>
    <scope>IDENTIFICATION</scope>
</reference>
<feature type="repeat" description="RCC1" evidence="2">
    <location>
        <begin position="96"/>
        <end position="147"/>
    </location>
</feature>
<feature type="non-terminal residue" evidence="4">
    <location>
        <position position="1"/>
    </location>
</feature>
<dbReference type="GeneID" id="17297224"/>
<dbReference type="Pfam" id="PF00415">
    <property type="entry name" value="RCC1"/>
    <property type="match status" value="5"/>
</dbReference>
<dbReference type="STRING" id="905079.L1IWM5"/>
<dbReference type="OMA" id="CTDDHLL"/>
<feature type="repeat" description="RCC1" evidence="2">
    <location>
        <begin position="148"/>
        <end position="195"/>
    </location>
</feature>
<protein>
    <submittedName>
        <fullName evidence="4 5">Uncharacterized protein</fullName>
    </submittedName>
</protein>
<accession>L1IWM5</accession>
<keyword evidence="3" id="KW-0732">Signal</keyword>
<dbReference type="PROSITE" id="PS50012">
    <property type="entry name" value="RCC1_3"/>
    <property type="match status" value="5"/>
</dbReference>
<reference evidence="6" key="2">
    <citation type="submission" date="2012-11" db="EMBL/GenBank/DDBJ databases">
        <authorList>
            <person name="Kuo A."/>
            <person name="Curtis B.A."/>
            <person name="Tanifuji G."/>
            <person name="Burki F."/>
            <person name="Gruber A."/>
            <person name="Irimia M."/>
            <person name="Maruyama S."/>
            <person name="Arias M.C."/>
            <person name="Ball S.G."/>
            <person name="Gile G.H."/>
            <person name="Hirakawa Y."/>
            <person name="Hopkins J.F."/>
            <person name="Rensing S.A."/>
            <person name="Schmutz J."/>
            <person name="Symeonidi A."/>
            <person name="Elias M."/>
            <person name="Eveleigh R.J."/>
            <person name="Herman E.K."/>
            <person name="Klute M.J."/>
            <person name="Nakayama T."/>
            <person name="Obornik M."/>
            <person name="Reyes-Prieto A."/>
            <person name="Armbrust E.V."/>
            <person name="Aves S.J."/>
            <person name="Beiko R.G."/>
            <person name="Coutinho P."/>
            <person name="Dacks J.B."/>
            <person name="Durnford D.G."/>
            <person name="Fast N.M."/>
            <person name="Green B.R."/>
            <person name="Grisdale C."/>
            <person name="Hempe F."/>
            <person name="Henrissat B."/>
            <person name="Hoppner M.P."/>
            <person name="Ishida K.-I."/>
            <person name="Kim E."/>
            <person name="Koreny L."/>
            <person name="Kroth P.G."/>
            <person name="Liu Y."/>
            <person name="Malik S.-B."/>
            <person name="Maier U.G."/>
            <person name="McRose D."/>
            <person name="Mock T."/>
            <person name="Neilson J.A."/>
            <person name="Onodera N.T."/>
            <person name="Poole A.M."/>
            <person name="Pritham E.J."/>
            <person name="Richards T.A."/>
            <person name="Rocap G."/>
            <person name="Roy S.W."/>
            <person name="Sarai C."/>
            <person name="Schaack S."/>
            <person name="Shirato S."/>
            <person name="Slamovits C.H."/>
            <person name="Spencer D.F."/>
            <person name="Suzuki S."/>
            <person name="Worden A.Z."/>
            <person name="Zauner S."/>
            <person name="Barry K."/>
            <person name="Bell C."/>
            <person name="Bharti A.K."/>
            <person name="Crow J.A."/>
            <person name="Grimwood J."/>
            <person name="Kramer R."/>
            <person name="Lindquist E."/>
            <person name="Lucas S."/>
            <person name="Salamov A."/>
            <person name="McFadden G.I."/>
            <person name="Lane C.E."/>
            <person name="Keeling P.J."/>
            <person name="Gray M.W."/>
            <person name="Grigoriev I.V."/>
            <person name="Archibald J.M."/>
        </authorList>
    </citation>
    <scope>NUCLEOTIDE SEQUENCE</scope>
    <source>
        <strain evidence="6">CCMP2712</strain>
    </source>
</reference>
<evidence type="ECO:0000256" key="1">
    <source>
        <dbReference type="ARBA" id="ARBA00022737"/>
    </source>
</evidence>
<evidence type="ECO:0000256" key="2">
    <source>
        <dbReference type="PROSITE-ProRule" id="PRU00235"/>
    </source>
</evidence>
<feature type="repeat" description="RCC1" evidence="2">
    <location>
        <begin position="196"/>
        <end position="247"/>
    </location>
</feature>
<dbReference type="EnsemblProtists" id="EKX40507">
    <property type="protein sequence ID" value="EKX40507"/>
    <property type="gene ID" value="GUITHDRAFT_96261"/>
</dbReference>
<proteinExistence type="predicted"/>
<feature type="repeat" description="RCC1" evidence="2">
    <location>
        <begin position="248"/>
        <end position="308"/>
    </location>
</feature>